<accession>X1HXW1</accession>
<proteinExistence type="predicted"/>
<dbReference type="AlphaFoldDB" id="X1HXW1"/>
<sequence length="54" mass="6353">MAEKLEAKFVFERETKNTYRFQEVGETDPIIGTLYIQKDALDEKPDKIKVTVEF</sequence>
<reference evidence="1" key="1">
    <citation type="journal article" date="2014" name="Front. Microbiol.">
        <title>High frequency of phylogenetically diverse reductive dehalogenase-homologous genes in deep subseafloor sedimentary metagenomes.</title>
        <authorList>
            <person name="Kawai M."/>
            <person name="Futagami T."/>
            <person name="Toyoda A."/>
            <person name="Takaki Y."/>
            <person name="Nishi S."/>
            <person name="Hori S."/>
            <person name="Arai W."/>
            <person name="Tsubouchi T."/>
            <person name="Morono Y."/>
            <person name="Uchiyama I."/>
            <person name="Ito T."/>
            <person name="Fujiyama A."/>
            <person name="Inagaki F."/>
            <person name="Takami H."/>
        </authorList>
    </citation>
    <scope>NUCLEOTIDE SEQUENCE</scope>
    <source>
        <strain evidence="1">Expedition CK06-06</strain>
    </source>
</reference>
<dbReference type="EMBL" id="BARU01019218">
    <property type="protein sequence ID" value="GAH50128.1"/>
    <property type="molecule type" value="Genomic_DNA"/>
</dbReference>
<protein>
    <submittedName>
        <fullName evidence="1">Uncharacterized protein</fullName>
    </submittedName>
</protein>
<evidence type="ECO:0000313" key="1">
    <source>
        <dbReference type="EMBL" id="GAH50128.1"/>
    </source>
</evidence>
<gene>
    <name evidence="1" type="ORF">S03H2_31672</name>
</gene>
<comment type="caution">
    <text evidence="1">The sequence shown here is derived from an EMBL/GenBank/DDBJ whole genome shotgun (WGS) entry which is preliminary data.</text>
</comment>
<name>X1HXW1_9ZZZZ</name>
<organism evidence="1">
    <name type="scientific">marine sediment metagenome</name>
    <dbReference type="NCBI Taxonomy" id="412755"/>
    <lineage>
        <taxon>unclassified sequences</taxon>
        <taxon>metagenomes</taxon>
        <taxon>ecological metagenomes</taxon>
    </lineage>
</organism>